<sequence>MSTNIPEARELLRLYKCVVDTGTDVLTVFAKYKLLTTYNRNFKHFLDDKKHELFHLWQSRKFLCCECPPAGCNLKQTGHMPNWIFKKIYDDSGPEDRGHIVRNSGNVVQVCLHKYVTRNIAIHELDISTISFLLRNLAVLSQNESTSLDLITTTRSQICHAYSTNCYSMAILNTTWTELENALVDLVDPSFKRIIQKDIKHSRKADLENEEITELVQNVEEVKIVLEAVESSCNNNINHFKGMESRLENMSINNTEDIKHHTTEQTNFVAIQAQHALSEKIQNTEEKLEHCIRHEAERMAESQASSFQQLGSTLQETRTQIKEVKENQDKTQGRDIMLFIY</sequence>
<comment type="caution">
    <text evidence="2">The sequence shown here is derived from an EMBL/GenBank/DDBJ whole genome shotgun (WGS) entry which is preliminary data.</text>
</comment>
<gene>
    <name evidence="2" type="ORF">MGAL_10B030143</name>
</gene>
<proteinExistence type="predicted"/>
<dbReference type="AlphaFoldDB" id="A0A8B6E9M9"/>
<evidence type="ECO:0000256" key="1">
    <source>
        <dbReference type="SAM" id="Coils"/>
    </source>
</evidence>
<evidence type="ECO:0000313" key="3">
    <source>
        <dbReference type="Proteomes" id="UP000596742"/>
    </source>
</evidence>
<organism evidence="2 3">
    <name type="scientific">Mytilus galloprovincialis</name>
    <name type="common">Mediterranean mussel</name>
    <dbReference type="NCBI Taxonomy" id="29158"/>
    <lineage>
        <taxon>Eukaryota</taxon>
        <taxon>Metazoa</taxon>
        <taxon>Spiralia</taxon>
        <taxon>Lophotrochozoa</taxon>
        <taxon>Mollusca</taxon>
        <taxon>Bivalvia</taxon>
        <taxon>Autobranchia</taxon>
        <taxon>Pteriomorphia</taxon>
        <taxon>Mytilida</taxon>
        <taxon>Mytiloidea</taxon>
        <taxon>Mytilidae</taxon>
        <taxon>Mytilinae</taxon>
        <taxon>Mytilus</taxon>
    </lineage>
</organism>
<reference evidence="2" key="1">
    <citation type="submission" date="2018-11" db="EMBL/GenBank/DDBJ databases">
        <authorList>
            <person name="Alioto T."/>
            <person name="Alioto T."/>
        </authorList>
    </citation>
    <scope>NUCLEOTIDE SEQUENCE</scope>
</reference>
<evidence type="ECO:0000313" key="2">
    <source>
        <dbReference type="EMBL" id="VDI31382.1"/>
    </source>
</evidence>
<dbReference type="EMBL" id="UYJE01004784">
    <property type="protein sequence ID" value="VDI31382.1"/>
    <property type="molecule type" value="Genomic_DNA"/>
</dbReference>
<dbReference type="Proteomes" id="UP000596742">
    <property type="component" value="Unassembled WGS sequence"/>
</dbReference>
<keyword evidence="3" id="KW-1185">Reference proteome</keyword>
<dbReference type="OrthoDB" id="6044786at2759"/>
<keyword evidence="1" id="KW-0175">Coiled coil</keyword>
<accession>A0A8B6E9M9</accession>
<evidence type="ECO:0008006" key="4">
    <source>
        <dbReference type="Google" id="ProtNLM"/>
    </source>
</evidence>
<feature type="coiled-coil region" evidence="1">
    <location>
        <begin position="307"/>
        <end position="334"/>
    </location>
</feature>
<protein>
    <recommendedName>
        <fullName evidence="4">DZIP3-like HEPN domain-containing protein</fullName>
    </recommendedName>
</protein>
<name>A0A8B6E9M9_MYTGA</name>